<reference evidence="1 2" key="1">
    <citation type="journal article" date="2019" name="Sci. Rep.">
        <title>Orb-weaving spider Araneus ventricosus genome elucidates the spidroin gene catalogue.</title>
        <authorList>
            <person name="Kono N."/>
            <person name="Nakamura H."/>
            <person name="Ohtoshi R."/>
            <person name="Moran D.A.P."/>
            <person name="Shinohara A."/>
            <person name="Yoshida Y."/>
            <person name="Fujiwara M."/>
            <person name="Mori M."/>
            <person name="Tomita M."/>
            <person name="Arakawa K."/>
        </authorList>
    </citation>
    <scope>NUCLEOTIDE SEQUENCE [LARGE SCALE GENOMIC DNA]</scope>
</reference>
<evidence type="ECO:0000313" key="2">
    <source>
        <dbReference type="Proteomes" id="UP000499080"/>
    </source>
</evidence>
<evidence type="ECO:0000313" key="1">
    <source>
        <dbReference type="EMBL" id="GBM27182.1"/>
    </source>
</evidence>
<name>A0A4Y2EDJ4_ARAVE</name>
<organism evidence="1 2">
    <name type="scientific">Araneus ventricosus</name>
    <name type="common">Orbweaver spider</name>
    <name type="synonym">Epeira ventricosa</name>
    <dbReference type="NCBI Taxonomy" id="182803"/>
    <lineage>
        <taxon>Eukaryota</taxon>
        <taxon>Metazoa</taxon>
        <taxon>Ecdysozoa</taxon>
        <taxon>Arthropoda</taxon>
        <taxon>Chelicerata</taxon>
        <taxon>Arachnida</taxon>
        <taxon>Araneae</taxon>
        <taxon>Araneomorphae</taxon>
        <taxon>Entelegynae</taxon>
        <taxon>Araneoidea</taxon>
        <taxon>Araneidae</taxon>
        <taxon>Araneus</taxon>
    </lineage>
</organism>
<feature type="non-terminal residue" evidence="1">
    <location>
        <position position="1"/>
    </location>
</feature>
<accession>A0A4Y2EDJ4</accession>
<proteinExistence type="predicted"/>
<sequence length="40" mass="4964">IKTMPLSNRITEDDDVDTEEDLSDWRLQLEKRDLERKRFR</sequence>
<protein>
    <submittedName>
        <fullName evidence="1">Uncharacterized protein</fullName>
    </submittedName>
</protein>
<dbReference type="AlphaFoldDB" id="A0A4Y2EDJ4"/>
<comment type="caution">
    <text evidence="1">The sequence shown here is derived from an EMBL/GenBank/DDBJ whole genome shotgun (WGS) entry which is preliminary data.</text>
</comment>
<keyword evidence="2" id="KW-1185">Reference proteome</keyword>
<dbReference type="Proteomes" id="UP000499080">
    <property type="component" value="Unassembled WGS sequence"/>
</dbReference>
<dbReference type="EMBL" id="BGPR01169914">
    <property type="protein sequence ID" value="GBM27182.1"/>
    <property type="molecule type" value="Genomic_DNA"/>
</dbReference>
<gene>
    <name evidence="1" type="ORF">AVEN_124175_1</name>
</gene>